<dbReference type="AlphaFoldDB" id="A0A7R9F5Z0"/>
<keyword evidence="1" id="KW-0812">Transmembrane</keyword>
<dbReference type="PANTHER" id="PTHR43313">
    <property type="entry name" value="SHORT-CHAIN DEHYDROGENASE/REDUCTASE FAMILY 9C"/>
    <property type="match status" value="1"/>
</dbReference>
<proteinExistence type="predicted"/>
<accession>A0A7R9F5Z0</accession>
<dbReference type="GO" id="GO:0016491">
    <property type="term" value="F:oxidoreductase activity"/>
    <property type="evidence" value="ECO:0007669"/>
    <property type="project" value="TreeGrafter"/>
</dbReference>
<protein>
    <submittedName>
        <fullName evidence="2">Uncharacterized protein</fullName>
    </submittedName>
</protein>
<dbReference type="InterPro" id="IPR002347">
    <property type="entry name" value="SDR_fam"/>
</dbReference>
<dbReference type="EMBL" id="OD569035">
    <property type="protein sequence ID" value="CAD7447599.1"/>
    <property type="molecule type" value="Genomic_DNA"/>
</dbReference>
<organism evidence="2">
    <name type="scientific">Timema bartmani</name>
    <dbReference type="NCBI Taxonomy" id="61472"/>
    <lineage>
        <taxon>Eukaryota</taxon>
        <taxon>Metazoa</taxon>
        <taxon>Ecdysozoa</taxon>
        <taxon>Arthropoda</taxon>
        <taxon>Hexapoda</taxon>
        <taxon>Insecta</taxon>
        <taxon>Pterygota</taxon>
        <taxon>Neoptera</taxon>
        <taxon>Polyneoptera</taxon>
        <taxon>Phasmatodea</taxon>
        <taxon>Timematodea</taxon>
        <taxon>Timematoidea</taxon>
        <taxon>Timematidae</taxon>
        <taxon>Timema</taxon>
    </lineage>
</organism>
<name>A0A7R9F5Z0_9NEOP</name>
<dbReference type="PANTHER" id="PTHR43313:SF50">
    <property type="entry name" value="GH26015P"/>
    <property type="match status" value="1"/>
</dbReference>
<feature type="transmembrane region" description="Helical" evidence="1">
    <location>
        <begin position="77"/>
        <end position="95"/>
    </location>
</feature>
<dbReference type="InterPro" id="IPR036291">
    <property type="entry name" value="NAD(P)-bd_dom_sf"/>
</dbReference>
<dbReference type="Gene3D" id="3.40.50.720">
    <property type="entry name" value="NAD(P)-binding Rossmann-like Domain"/>
    <property type="match status" value="2"/>
</dbReference>
<keyword evidence="1" id="KW-1133">Transmembrane helix</keyword>
<dbReference type="PRINTS" id="PR00081">
    <property type="entry name" value="GDHRDH"/>
</dbReference>
<dbReference type="GO" id="GO:0008202">
    <property type="term" value="P:steroid metabolic process"/>
    <property type="evidence" value="ECO:0007669"/>
    <property type="project" value="TreeGrafter"/>
</dbReference>
<sequence>MAGYKGITRITLDKGERADSRLATSVFIRIIVMGGPRQEEVPWDLFDRCLLPVLFCHAAAVLLATLLNLLYISSVSIFTVFLWLLVIVLGGVFFYHNLKVTAAGKGVLITECDSPLGYAAARQLDELGFTVFAGFKDSAKAQKLKGESSGRLHVLELDVTSEEQIVAAAKYIGLNLPLGATGRFINVVSIQGRVASPFKSPYCIVKAGVEAFSECLSLEMRKWGVDVVIVEPGNYTSWSGCTDEELYGQARQMWNEMSEEAKADYGEDYFEQRVLSLRYAIKNQGGDFSAILRTLSDAVSRTFPLPRYTPVTWPEKMQALVADHLPRSVYDILYT</sequence>
<dbReference type="Pfam" id="PF00106">
    <property type="entry name" value="adh_short"/>
    <property type="match status" value="1"/>
</dbReference>
<evidence type="ECO:0000313" key="2">
    <source>
        <dbReference type="EMBL" id="CAD7447599.1"/>
    </source>
</evidence>
<feature type="transmembrane region" description="Helical" evidence="1">
    <location>
        <begin position="49"/>
        <end position="71"/>
    </location>
</feature>
<evidence type="ECO:0000256" key="1">
    <source>
        <dbReference type="SAM" id="Phobius"/>
    </source>
</evidence>
<keyword evidence="1" id="KW-0472">Membrane</keyword>
<dbReference type="SUPFAM" id="SSF51735">
    <property type="entry name" value="NAD(P)-binding Rossmann-fold domains"/>
    <property type="match status" value="1"/>
</dbReference>
<gene>
    <name evidence="2" type="ORF">TBIB3V08_LOCUS9909</name>
</gene>
<reference evidence="2" key="1">
    <citation type="submission" date="2020-11" db="EMBL/GenBank/DDBJ databases">
        <authorList>
            <person name="Tran Van P."/>
        </authorList>
    </citation>
    <scope>NUCLEOTIDE SEQUENCE</scope>
</reference>